<dbReference type="EMBL" id="JACJUU010000006">
    <property type="protein sequence ID" value="MBC2770021.1"/>
    <property type="molecule type" value="Genomic_DNA"/>
</dbReference>
<dbReference type="InterPro" id="IPR040853">
    <property type="entry name" value="RapA2_cadherin-like"/>
</dbReference>
<keyword evidence="4" id="KW-1185">Reference proteome</keyword>
<dbReference type="Gene3D" id="2.60.40.1200">
    <property type="match status" value="2"/>
</dbReference>
<feature type="region of interest" description="Disordered" evidence="1">
    <location>
        <begin position="139"/>
        <end position="174"/>
    </location>
</feature>
<dbReference type="GO" id="GO:0005509">
    <property type="term" value="F:calcium ion binding"/>
    <property type="evidence" value="ECO:0007669"/>
    <property type="project" value="InterPro"/>
</dbReference>
<feature type="region of interest" description="Disordered" evidence="1">
    <location>
        <begin position="2615"/>
        <end position="2662"/>
    </location>
</feature>
<feature type="region of interest" description="Disordered" evidence="1">
    <location>
        <begin position="970"/>
        <end position="994"/>
    </location>
</feature>
<name>A0A842HS00_9BURK</name>
<dbReference type="GO" id="GO:0007156">
    <property type="term" value="P:homophilic cell adhesion via plasma membrane adhesion molecules"/>
    <property type="evidence" value="ECO:0007669"/>
    <property type="project" value="InterPro"/>
</dbReference>
<feature type="domain" description="Cadherin" evidence="2">
    <location>
        <begin position="257"/>
        <end position="375"/>
    </location>
</feature>
<dbReference type="Gene3D" id="2.40.50.290">
    <property type="match status" value="1"/>
</dbReference>
<dbReference type="RefSeq" id="WP_185779737.1">
    <property type="nucleotide sequence ID" value="NZ_JACJUU010000006.1"/>
</dbReference>
<dbReference type="InterPro" id="IPR013783">
    <property type="entry name" value="Ig-like_fold"/>
</dbReference>
<dbReference type="Pfam" id="PF17803">
    <property type="entry name" value="Cadherin_4"/>
    <property type="match status" value="2"/>
</dbReference>
<dbReference type="InterPro" id="IPR010221">
    <property type="entry name" value="VCBS_dom"/>
</dbReference>
<dbReference type="NCBIfam" id="TIGR01965">
    <property type="entry name" value="VCBS_repeat"/>
    <property type="match status" value="4"/>
</dbReference>
<reference evidence="3 4" key="1">
    <citation type="submission" date="2020-08" db="EMBL/GenBank/DDBJ databases">
        <title>Paraeoetvoesia sp. YC-7-48 draft genome sequence.</title>
        <authorList>
            <person name="Yao L."/>
        </authorList>
    </citation>
    <scope>NUCLEOTIDE SEQUENCE [LARGE SCALE GENOMIC DNA]</scope>
    <source>
        <strain evidence="4">YC-7-48</strain>
    </source>
</reference>
<accession>A0A842HS00</accession>
<dbReference type="Gene3D" id="2.60.40.10">
    <property type="entry name" value="Immunoglobulins"/>
    <property type="match status" value="3"/>
</dbReference>
<feature type="non-terminal residue" evidence="3">
    <location>
        <position position="1"/>
    </location>
</feature>
<comment type="caution">
    <text evidence="3">The sequence shown here is derived from an EMBL/GenBank/DDBJ whole genome shotgun (WGS) entry which is preliminary data.</text>
</comment>
<dbReference type="Pfam" id="PF05345">
    <property type="entry name" value="He_PIG"/>
    <property type="match status" value="1"/>
</dbReference>
<organism evidence="3 4">
    <name type="scientific">Pusillimonas minor</name>
    <dbReference type="NCBI Taxonomy" id="2697024"/>
    <lineage>
        <taxon>Bacteria</taxon>
        <taxon>Pseudomonadati</taxon>
        <taxon>Pseudomonadota</taxon>
        <taxon>Betaproteobacteria</taxon>
        <taxon>Burkholderiales</taxon>
        <taxon>Alcaligenaceae</taxon>
        <taxon>Pusillimonas</taxon>
    </lineage>
</organism>
<evidence type="ECO:0000259" key="2">
    <source>
        <dbReference type="PROSITE" id="PS50268"/>
    </source>
</evidence>
<dbReference type="SMART" id="SM00736">
    <property type="entry name" value="CADG"/>
    <property type="match status" value="1"/>
</dbReference>
<dbReference type="Pfam" id="PF17963">
    <property type="entry name" value="Big_9"/>
    <property type="match status" value="1"/>
</dbReference>
<dbReference type="InterPro" id="IPR006644">
    <property type="entry name" value="Cadg"/>
</dbReference>
<dbReference type="SUPFAM" id="SSF49313">
    <property type="entry name" value="Cadherin-like"/>
    <property type="match status" value="1"/>
</dbReference>
<dbReference type="Proteomes" id="UP000545386">
    <property type="component" value="Unassembled WGS sequence"/>
</dbReference>
<dbReference type="InterPro" id="IPR002126">
    <property type="entry name" value="Cadherin-like_dom"/>
</dbReference>
<evidence type="ECO:0000256" key="1">
    <source>
        <dbReference type="SAM" id="MobiDB-lite"/>
    </source>
</evidence>
<feature type="compositionally biased region" description="Polar residues" evidence="1">
    <location>
        <begin position="970"/>
        <end position="981"/>
    </location>
</feature>
<dbReference type="Pfam" id="PF17892">
    <property type="entry name" value="Cadherin_5"/>
    <property type="match status" value="1"/>
</dbReference>
<proteinExistence type="predicted"/>
<dbReference type="NCBIfam" id="NF012211">
    <property type="entry name" value="tand_rpt_95"/>
    <property type="match status" value="2"/>
</dbReference>
<dbReference type="InterPro" id="IPR041690">
    <property type="entry name" value="Cadherin_5"/>
</dbReference>
<dbReference type="PROSITE" id="PS50268">
    <property type="entry name" value="CADHERIN_2"/>
    <property type="match status" value="1"/>
</dbReference>
<protein>
    <submittedName>
        <fullName evidence="3">Tandem-95 repeat protein</fullName>
    </submittedName>
</protein>
<dbReference type="GO" id="GO:0016020">
    <property type="term" value="C:membrane"/>
    <property type="evidence" value="ECO:0007669"/>
    <property type="project" value="InterPro"/>
</dbReference>
<dbReference type="InterPro" id="IPR015919">
    <property type="entry name" value="Cadherin-like_sf"/>
</dbReference>
<gene>
    <name evidence="3" type="ORF">GTU67_08875</name>
</gene>
<sequence>TDGNYTFTPAQDWNGTVPTITYTVSDGEGGTDTADLVITVTPVNDAPVPVGTIPGQVNEDADTGVSVDVTGAFSDVDGDTLTYSATGLPAGLSIDPNTGVISGTIDPSASQDGSGGVHSVTVTATDAEGLTATQTFDWTVSNPAPTAGDDAATTDEDTPVSGNVLGNDNDPDGDSLSVTTFTVAGDPTEHTAGAGPVVIAGVGTITLGTDGNYTFTPAQDWNGTVPTITYTVSDGEGGTDTADLVITVDPVNDDPVIAEGNQTGSVIEAGHLDDGTVVPGSPSATGSFTATDVDGPTLTWSVAGTPDATYGTFGIDPSTGVWTYTLDNDLPATQALNEGDTVELTYTVQVSDGAGGTATREVSITITGTNDAPVAMADSEAVTEAGVSGGGNTPAPGDATASGNVLTNDTDVDAGEKATLQVSEVGFGGSAGTVGSALTGVYGSLTLNANGEYTYELDNTLSATQALKQGEIVTEEFSYTVVDANGATSTSTLTITVTGTNDRPVITSDAAAAAGEVTEQGTANPAELTTTAGTLTASDVDTDATQTWSIATTDGIYGTIEIDPATGQWTYTLDNSRDATQALNNGDTRTETFTARVTDEFGAYSEQVITVTVNGSNDEVTGITPNATVPLTEDGSAAGTLQDFVSDVDDVIVVTGFQVDADGDGTPEDYAPGDVVTLRDSDGNELGSLTIAENGDYSFTPVDNYAGEVPTVTYTMKESNGGGTVTQTLTFEITKVSDAPILEANKTVNTTEDNSVALGLTAPAITDTGTGTGNDDHSERLGEITLTIGGAGADGVILSTGSTVLTPVGGTLTIVLTDAPNYHIANVPAVNPATGVYHLTTAEYQALVANPLAESGENFTVTVSATSYEVDGSGAIIPGVDGATNTQVIDVDVQAVTDGATLAIDTTALTFAEDNAIDLTGHLTATLNDTDGNAGNDTDGSETYWYTVTGLPDGTIVTINGANTTISASNPTATSPVGTSATPPSISITPPPNYSGDINDVTITLHSRDTDDDSSGAIDTITSSVTLDLHVSPVAGDVTAGSVTTAEDTAVAFLAGVAVTDTGTATGSEVIDSVSFTVPTDWTVTAPTGMTGWSNTGSGSTYTITFDSALTEAQREAILDAFTITPPAHSSADETITLSITTTDTNTVNGAPVSDTKTEDRDVTITVTPVAETTDTDSDGENGNDVTMIDDHAYTVPGKEDTWFALGENYTDASNTGGGHDLMTGWSNEDTDEFVYAVLTATLESDSAGADAGDTVFGTQFRYSTDNGSTWVTQTYAGEPIWVPQQYLDTLQVMLPPDVSGTLTIKVQTGTVDYDDDSEVTGIPLDPPTVSGPGVNVAVSGEAMLSLIKFDPVADAVTMALNGRASGLEDTDIPLAIRTTSSDASETFNVTISGIPVGATITYGTGAGTLTFTATEGNTSFEISNFSNDAPIMFTPPLHSSGDFPLTVSAVSVDGTDTSDPVSRTINVSVIGVADVPEVKVVSDYSTTEAALDGAGNHSVTLSNLVSGIASPDADGSETATLRITGLQEGFSVSGATMVVSGSGAERVWMVAADKLGDVSIVVPENYSGTVNFQVAGVTTERDGHSYTENELTPVSFTVTPSPEATITDSATLAEDVITLLNLAIVPQNGDTDETLGQLYIPTDYATGADYTLYLNGVALESAGVGPTSISGVAGLPDGGYYVIPAGQVGQLGAMGASDLDGSLGSLDFYYEVIDASSDGTLTPVTEIKQGTLGLDATPVTDTVDASITGIVMGTATGTTEDASTGDDAAPDTATVTEGGAFTVNLHVSSDDTDGSEHLIRVLIEGVPDGVTVTGASQVGAGSWLLVYDGTNAQSIGADGLDVPVEFIVGQGTINGMSTITMTVQAQDRGDSATPAPSIEEDSVSWNLNLDLGDGDPYTPPVIDEWSYNGAEGTEDTAFRLADMMNAEVSTSDDGQAYSYTVTITDLPAGTTVEGMTLTTIDGVHTWTATVTVPAGGNSQTALDGLLAGISITPPENGNDNNAAFGFDARLTASVMGGASVEADAAAAMPVVPVTDPAAITVTTNDVDEGTDSVTASIDVGTSVDGIHGQIVGGLLYVQVMTANNDGGTVTDASGDPLALTAVSGVDGVPDGDYYVIDVGAAGGSTELSYTAADSTLEPGSVTFTAYAQTQETGAGNVASASASETAQVVLANNGVTVDSNPVTGSEAATSHKSNAIELSGLSVALNDNNGSESIHSILLSGVPVGFLLYVGDNAGNATEASQASNAGGDGNTNTWVLSADGTIPAYVAILPAAHWSGTLDDLALIVESGETSLPATLVETVPLNPVTVEAAADGVSIEPTLSFGTEGQIIALNLNASMADSQPAIAAVTDESTETATLQITGLGEHAALYVGDTLVTSGVSYDAATDTYTITGLSQSDLDGLGFVQAASALTDQDGASGTQVKVTAWTVESANGAESARKTDTITLNVSSQLATTGDDTLIWTGSAINGRAGTDTVQLRYGEDLTGADLASRLSNIEIIDMGIGGVNQITGLTPDQLKAIAGTGSSLTISGTADDSLSLSGEWVDNGDGTYTGTRDDGSAVTLTVTGDVGVDTGAVAASAETFSAPFTLPQGDGDDLGDVAAASMAAFMFEQPDTPPSFEGLLADTEEPGESVSDWLPEETDAETPAISGPADGPGDSLTAEPYAYVNDPLSQYELEQGLHDAHVLA</sequence>
<evidence type="ECO:0000313" key="4">
    <source>
        <dbReference type="Proteomes" id="UP000545386"/>
    </source>
</evidence>
<evidence type="ECO:0000313" key="3">
    <source>
        <dbReference type="EMBL" id="MBC2770021.1"/>
    </source>
</evidence>